<gene>
    <name evidence="5" type="ORF">NIES46_07050</name>
</gene>
<comment type="caution">
    <text evidence="5">The sequence shown here is derived from an EMBL/GenBank/DDBJ whole genome shotgun (WGS) entry which is preliminary data.</text>
</comment>
<dbReference type="PROSITE" id="PS00606">
    <property type="entry name" value="KS3_1"/>
    <property type="match status" value="1"/>
</dbReference>
<dbReference type="InterPro" id="IPR000794">
    <property type="entry name" value="Beta-ketoacyl_synthase"/>
</dbReference>
<dbReference type="InterPro" id="IPR020841">
    <property type="entry name" value="PKS_Beta-ketoAc_synthase_dom"/>
</dbReference>
<dbReference type="GeneID" id="301681648"/>
<dbReference type="RefSeq" id="WP_014275681.1">
    <property type="nucleotide sequence ID" value="NZ_BIMW01000033.1"/>
</dbReference>
<sequence>MAVDVVVTGIGLRSAFGALNQTWEAIMKGQTAIALSQPFRELPPSPLAMWGSQPGHLQPLIQPTVADTLADAGLEFPLTDCGVVVGSSRGYQADLEGLARDTTDGCLGLFPGFLHGQLAATIAGIIGSEGPVLSPMAACATGLWAIAQGFELIKTQQCQRVIVGAIEAPITPLSLIGFAKMGALASESAYPFSRRRDGLALGEGAALLVLESAELAHSRHGKIYGSILGFGVTVDACYHNKPDGEGKSAIAAIQRSLNHSHLHPTDIDYIHAHGTATILNDKHEAFIINQLFPDGVAVSSTKGATGHTLGASGALGVAFCLKALEQQLLPPCVGLQDLEFHLDVVTTPRSTVVNNVLCLGFGFGGQNVAIALGKNPQLI</sequence>
<dbReference type="Pfam" id="PF00109">
    <property type="entry name" value="ketoacyl-synt"/>
    <property type="match status" value="1"/>
</dbReference>
<proteinExistence type="inferred from homology"/>
<reference evidence="5 6" key="1">
    <citation type="journal article" date="2019" name="J Genomics">
        <title>The Draft Genome of a Hydrogen-producing Cyanobacterium, Arthrospira platensis NIES-46.</title>
        <authorList>
            <person name="Suzuki S."/>
            <person name="Yamaguchi H."/>
            <person name="Kawachi M."/>
        </authorList>
    </citation>
    <scope>NUCLEOTIDE SEQUENCE [LARGE SCALE GENOMIC DNA]</scope>
    <source>
        <strain evidence="5 6">NIES-46</strain>
    </source>
</reference>
<evidence type="ECO:0000256" key="3">
    <source>
        <dbReference type="RuleBase" id="RU003694"/>
    </source>
</evidence>
<dbReference type="Gene3D" id="3.40.47.10">
    <property type="match status" value="1"/>
</dbReference>
<dbReference type="SMART" id="SM00825">
    <property type="entry name" value="PKS_KS"/>
    <property type="match status" value="1"/>
</dbReference>
<dbReference type="InterPro" id="IPR018201">
    <property type="entry name" value="Ketoacyl_synth_AS"/>
</dbReference>
<dbReference type="Pfam" id="PF02801">
    <property type="entry name" value="Ketoacyl-synt_C"/>
    <property type="match status" value="1"/>
</dbReference>
<name>A0A5M3SZV2_LIMPL</name>
<keyword evidence="6" id="KW-1185">Reference proteome</keyword>
<protein>
    <submittedName>
        <fullName evidence="5">3-oxoacyl-[acyl-carrier-protein] synthase</fullName>
    </submittedName>
</protein>
<evidence type="ECO:0000313" key="5">
    <source>
        <dbReference type="EMBL" id="GCE92664.1"/>
    </source>
</evidence>
<feature type="domain" description="Ketosynthase family 3 (KS3)" evidence="4">
    <location>
        <begin position="1"/>
        <end position="374"/>
    </location>
</feature>
<dbReference type="CDD" id="cd00834">
    <property type="entry name" value="KAS_I_II"/>
    <property type="match status" value="1"/>
</dbReference>
<dbReference type="PANTHER" id="PTHR11712:SF347">
    <property type="entry name" value="BETA KETOACYL-ACYL CARRIER PROTEIN SYNTHASE"/>
    <property type="match status" value="1"/>
</dbReference>
<dbReference type="InterPro" id="IPR014031">
    <property type="entry name" value="Ketoacyl_synth_C"/>
</dbReference>
<dbReference type="PANTHER" id="PTHR11712">
    <property type="entry name" value="POLYKETIDE SYNTHASE-RELATED"/>
    <property type="match status" value="1"/>
</dbReference>
<organism evidence="5 6">
    <name type="scientific">Limnospira platensis NIES-46</name>
    <dbReference type="NCBI Taxonomy" id="1236695"/>
    <lineage>
        <taxon>Bacteria</taxon>
        <taxon>Bacillati</taxon>
        <taxon>Cyanobacteriota</taxon>
        <taxon>Cyanophyceae</taxon>
        <taxon>Oscillatoriophycideae</taxon>
        <taxon>Oscillatoriales</taxon>
        <taxon>Sirenicapillariaceae</taxon>
        <taxon>Limnospira</taxon>
    </lineage>
</organism>
<dbReference type="SUPFAM" id="SSF53901">
    <property type="entry name" value="Thiolase-like"/>
    <property type="match status" value="2"/>
</dbReference>
<dbReference type="InterPro" id="IPR016039">
    <property type="entry name" value="Thiolase-like"/>
</dbReference>
<dbReference type="NCBIfam" id="NF004618">
    <property type="entry name" value="PRK05952.1"/>
    <property type="match status" value="1"/>
</dbReference>
<keyword evidence="2 3" id="KW-0808">Transferase</keyword>
<evidence type="ECO:0000313" key="6">
    <source>
        <dbReference type="Proteomes" id="UP000326169"/>
    </source>
</evidence>
<dbReference type="InterPro" id="IPR014030">
    <property type="entry name" value="Ketoacyl_synth_N"/>
</dbReference>
<evidence type="ECO:0000256" key="1">
    <source>
        <dbReference type="ARBA" id="ARBA00008467"/>
    </source>
</evidence>
<dbReference type="PROSITE" id="PS52004">
    <property type="entry name" value="KS3_2"/>
    <property type="match status" value="1"/>
</dbReference>
<accession>A0A5M3SZV2</accession>
<dbReference type="Proteomes" id="UP000326169">
    <property type="component" value="Unassembled WGS sequence"/>
</dbReference>
<dbReference type="EMBL" id="BIMW01000033">
    <property type="protein sequence ID" value="GCE92664.1"/>
    <property type="molecule type" value="Genomic_DNA"/>
</dbReference>
<comment type="similarity">
    <text evidence="1 3">Belongs to the thiolase-like superfamily. Beta-ketoacyl-ACP synthases family.</text>
</comment>
<evidence type="ECO:0000256" key="2">
    <source>
        <dbReference type="ARBA" id="ARBA00022679"/>
    </source>
</evidence>
<evidence type="ECO:0000259" key="4">
    <source>
        <dbReference type="PROSITE" id="PS52004"/>
    </source>
</evidence>